<dbReference type="Proteomes" id="UP000266723">
    <property type="component" value="Unassembled WGS sequence"/>
</dbReference>
<accession>A0ABQ7ENB1</accession>
<evidence type="ECO:0000313" key="3">
    <source>
        <dbReference type="Proteomes" id="UP000266723"/>
    </source>
</evidence>
<reference evidence="2 3" key="1">
    <citation type="journal article" date="2020" name="BMC Genomics">
        <title>Intraspecific diversification of the crop wild relative Brassica cretica Lam. using demographic model selection.</title>
        <authorList>
            <person name="Kioukis A."/>
            <person name="Michalopoulou V.A."/>
            <person name="Briers L."/>
            <person name="Pirintsos S."/>
            <person name="Studholme D.J."/>
            <person name="Pavlidis P."/>
            <person name="Sarris P.F."/>
        </authorList>
    </citation>
    <scope>NUCLEOTIDE SEQUENCE [LARGE SCALE GENOMIC DNA]</scope>
    <source>
        <strain evidence="3">cv. PFS-1207/04</strain>
    </source>
</reference>
<proteinExistence type="predicted"/>
<name>A0ABQ7ENB1_BRACR</name>
<dbReference type="EMBL" id="QGKV02000297">
    <property type="protein sequence ID" value="KAF3605233.1"/>
    <property type="molecule type" value="Genomic_DNA"/>
</dbReference>
<organism evidence="2 3">
    <name type="scientific">Brassica cretica</name>
    <name type="common">Mustard</name>
    <dbReference type="NCBI Taxonomy" id="69181"/>
    <lineage>
        <taxon>Eukaryota</taxon>
        <taxon>Viridiplantae</taxon>
        <taxon>Streptophyta</taxon>
        <taxon>Embryophyta</taxon>
        <taxon>Tracheophyta</taxon>
        <taxon>Spermatophyta</taxon>
        <taxon>Magnoliopsida</taxon>
        <taxon>eudicotyledons</taxon>
        <taxon>Gunneridae</taxon>
        <taxon>Pentapetalae</taxon>
        <taxon>rosids</taxon>
        <taxon>malvids</taxon>
        <taxon>Brassicales</taxon>
        <taxon>Brassicaceae</taxon>
        <taxon>Brassiceae</taxon>
        <taxon>Brassica</taxon>
    </lineage>
</organism>
<evidence type="ECO:0000256" key="1">
    <source>
        <dbReference type="SAM" id="MobiDB-lite"/>
    </source>
</evidence>
<feature type="compositionally biased region" description="Basic and acidic residues" evidence="1">
    <location>
        <begin position="10"/>
        <end position="21"/>
    </location>
</feature>
<comment type="caution">
    <text evidence="2">The sequence shown here is derived from an EMBL/GenBank/DDBJ whole genome shotgun (WGS) entry which is preliminary data.</text>
</comment>
<gene>
    <name evidence="2" type="ORF">DY000_02044674</name>
</gene>
<feature type="region of interest" description="Disordered" evidence="1">
    <location>
        <begin position="1"/>
        <end position="28"/>
    </location>
</feature>
<protein>
    <submittedName>
        <fullName evidence="2">Uncharacterized protein</fullName>
    </submittedName>
</protein>
<keyword evidence="3" id="KW-1185">Reference proteome</keyword>
<evidence type="ECO:0000313" key="2">
    <source>
        <dbReference type="EMBL" id="KAF3605233.1"/>
    </source>
</evidence>
<sequence>MRREHKIKKKESEKREGEQRQIKGKKMLPSGGGALACLALSAMDPPSLAGRPLEAAAWWWLGLGFGG</sequence>